<name>A0A1V9FVD6_9BACT</name>
<proteinExistence type="predicted"/>
<dbReference type="AlphaFoldDB" id="A0A1V9FVD6"/>
<organism evidence="1 2">
    <name type="scientific">Niastella vici</name>
    <dbReference type="NCBI Taxonomy" id="1703345"/>
    <lineage>
        <taxon>Bacteria</taxon>
        <taxon>Pseudomonadati</taxon>
        <taxon>Bacteroidota</taxon>
        <taxon>Chitinophagia</taxon>
        <taxon>Chitinophagales</taxon>
        <taxon>Chitinophagaceae</taxon>
        <taxon>Niastella</taxon>
    </lineage>
</organism>
<dbReference type="OrthoDB" id="8481699at2"/>
<comment type="caution">
    <text evidence="1">The sequence shown here is derived from an EMBL/GenBank/DDBJ whole genome shotgun (WGS) entry which is preliminary data.</text>
</comment>
<keyword evidence="2" id="KW-1185">Reference proteome</keyword>
<sequence length="119" mass="13232">MSSPAAFQFVSPEVLTKLATIKPYILVVLTKGENYGLSDSPRIIQSEHLPYIFEQRRNNQMVLTMPVMDNNTNLAAVAVYNTTDKDEVQRLLDKDPAIMAGVFDYEIVTGMGLPGDKLP</sequence>
<protein>
    <recommendedName>
        <fullName evidence="3">YCII-related domain-containing protein</fullName>
    </recommendedName>
</protein>
<dbReference type="InterPro" id="IPR011008">
    <property type="entry name" value="Dimeric_a/b-barrel"/>
</dbReference>
<gene>
    <name evidence="1" type="ORF">A3860_28480</name>
</gene>
<reference evidence="1 2" key="1">
    <citation type="submission" date="2016-03" db="EMBL/GenBank/DDBJ databases">
        <title>Niastella vici sp. nov., isolated from farmland soil.</title>
        <authorList>
            <person name="Chen L."/>
            <person name="Wang D."/>
            <person name="Yang S."/>
            <person name="Wang G."/>
        </authorList>
    </citation>
    <scope>NUCLEOTIDE SEQUENCE [LARGE SCALE GENOMIC DNA]</scope>
    <source>
        <strain evidence="1 2">DJ57</strain>
    </source>
</reference>
<dbReference type="Proteomes" id="UP000192796">
    <property type="component" value="Unassembled WGS sequence"/>
</dbReference>
<dbReference type="STRING" id="1703345.A3860_28480"/>
<dbReference type="SUPFAM" id="SSF54909">
    <property type="entry name" value="Dimeric alpha+beta barrel"/>
    <property type="match status" value="1"/>
</dbReference>
<dbReference type="RefSeq" id="WP_081149174.1">
    <property type="nucleotide sequence ID" value="NZ_LVYD01000051.1"/>
</dbReference>
<evidence type="ECO:0000313" key="1">
    <source>
        <dbReference type="EMBL" id="OQP62305.1"/>
    </source>
</evidence>
<evidence type="ECO:0008006" key="3">
    <source>
        <dbReference type="Google" id="ProtNLM"/>
    </source>
</evidence>
<evidence type="ECO:0000313" key="2">
    <source>
        <dbReference type="Proteomes" id="UP000192796"/>
    </source>
</evidence>
<dbReference type="EMBL" id="LVYD01000051">
    <property type="protein sequence ID" value="OQP62305.1"/>
    <property type="molecule type" value="Genomic_DNA"/>
</dbReference>
<accession>A0A1V9FVD6</accession>